<sequence>MTYFAFTLDVPAPIAVYDAMHTELLGRTAGAVEGLVVHLCHETSTGFEVTEVWSDRDAWERANSEFVAPAHARQDDGGAVPTLPVPEEFTVHGLVLPGSGLAV</sequence>
<gene>
    <name evidence="1" type="ORF">BXY45_105153</name>
</gene>
<proteinExistence type="predicted"/>
<evidence type="ECO:0000313" key="2">
    <source>
        <dbReference type="Proteomes" id="UP000245469"/>
    </source>
</evidence>
<dbReference type="Proteomes" id="UP000245469">
    <property type="component" value="Unassembled WGS sequence"/>
</dbReference>
<comment type="caution">
    <text evidence="1">The sequence shown here is derived from an EMBL/GenBank/DDBJ whole genome shotgun (WGS) entry which is preliminary data.</text>
</comment>
<dbReference type="EMBL" id="QGDQ01000005">
    <property type="protein sequence ID" value="PWJ54944.1"/>
    <property type="molecule type" value="Genomic_DNA"/>
</dbReference>
<dbReference type="OrthoDB" id="1550900at2"/>
<evidence type="ECO:0000313" key="1">
    <source>
        <dbReference type="EMBL" id="PWJ54944.1"/>
    </source>
</evidence>
<protein>
    <recommendedName>
        <fullName evidence="3">Antibiotic biosynthesis monooxygenase</fullName>
    </recommendedName>
</protein>
<name>A0A316ADI9_9ACTN</name>
<reference evidence="1 2" key="1">
    <citation type="submission" date="2018-03" db="EMBL/GenBank/DDBJ databases">
        <title>Genomic Encyclopedia of Archaeal and Bacterial Type Strains, Phase II (KMG-II): from individual species to whole genera.</title>
        <authorList>
            <person name="Goeker M."/>
        </authorList>
    </citation>
    <scope>NUCLEOTIDE SEQUENCE [LARGE SCALE GENOMIC DNA]</scope>
    <source>
        <strain evidence="1 2">DSM 44889</strain>
    </source>
</reference>
<organism evidence="1 2">
    <name type="scientific">Quadrisphaera granulorum</name>
    <dbReference type="NCBI Taxonomy" id="317664"/>
    <lineage>
        <taxon>Bacteria</taxon>
        <taxon>Bacillati</taxon>
        <taxon>Actinomycetota</taxon>
        <taxon>Actinomycetes</taxon>
        <taxon>Kineosporiales</taxon>
        <taxon>Kineosporiaceae</taxon>
        <taxon>Quadrisphaera</taxon>
    </lineage>
</organism>
<keyword evidence="2" id="KW-1185">Reference proteome</keyword>
<dbReference type="AlphaFoldDB" id="A0A316ADI9"/>
<accession>A0A316ADI9</accession>
<dbReference type="RefSeq" id="WP_109773448.1">
    <property type="nucleotide sequence ID" value="NZ_QGDQ01000005.1"/>
</dbReference>
<evidence type="ECO:0008006" key="3">
    <source>
        <dbReference type="Google" id="ProtNLM"/>
    </source>
</evidence>